<keyword evidence="5 8" id="KW-1133">Transmembrane helix</keyword>
<evidence type="ECO:0000259" key="11">
    <source>
        <dbReference type="Pfam" id="PF21082"/>
    </source>
</evidence>
<feature type="transmembrane region" description="Helical" evidence="8">
    <location>
        <begin position="514"/>
        <end position="536"/>
    </location>
</feature>
<keyword evidence="3" id="KW-1003">Cell membrane</keyword>
<evidence type="ECO:0000313" key="12">
    <source>
        <dbReference type="EMBL" id="AWB48220.1"/>
    </source>
</evidence>
<feature type="transmembrane region" description="Helical" evidence="8">
    <location>
        <begin position="631"/>
        <end position="660"/>
    </location>
</feature>
<dbReference type="Pfam" id="PF21082">
    <property type="entry name" value="MS_channel_3rd"/>
    <property type="match status" value="1"/>
</dbReference>
<comment type="similarity">
    <text evidence="2">Belongs to the MscS (TC 1.A.23) family.</text>
</comment>
<feature type="domain" description="Mechanosensitive ion channel MscS" evidence="9">
    <location>
        <begin position="647"/>
        <end position="714"/>
    </location>
</feature>
<dbReference type="InterPro" id="IPR006685">
    <property type="entry name" value="MscS_channel_2nd"/>
</dbReference>
<evidence type="ECO:0000256" key="7">
    <source>
        <dbReference type="SAM" id="MobiDB-lite"/>
    </source>
</evidence>
<evidence type="ECO:0000256" key="1">
    <source>
        <dbReference type="ARBA" id="ARBA00004651"/>
    </source>
</evidence>
<dbReference type="GO" id="GO:0005886">
    <property type="term" value="C:plasma membrane"/>
    <property type="evidence" value="ECO:0007669"/>
    <property type="project" value="UniProtKB-SubCell"/>
</dbReference>
<dbReference type="KEGG" id="geh:HYN69_06590"/>
<protein>
    <submittedName>
        <fullName evidence="12">DUF3772 domain-containing protein</fullName>
    </submittedName>
</protein>
<dbReference type="InterPro" id="IPR011014">
    <property type="entry name" value="MscS_channel_TM-2"/>
</dbReference>
<dbReference type="SUPFAM" id="SSF82689">
    <property type="entry name" value="Mechanosensitive channel protein MscS (YggB), C-terminal domain"/>
    <property type="match status" value="1"/>
</dbReference>
<dbReference type="InterPro" id="IPR011066">
    <property type="entry name" value="MscS_channel_C_sf"/>
</dbReference>
<feature type="domain" description="DUF3772" evidence="10">
    <location>
        <begin position="180"/>
        <end position="238"/>
    </location>
</feature>
<keyword evidence="6 8" id="KW-0472">Membrane</keyword>
<evidence type="ECO:0000256" key="3">
    <source>
        <dbReference type="ARBA" id="ARBA00022475"/>
    </source>
</evidence>
<evidence type="ECO:0000259" key="9">
    <source>
        <dbReference type="Pfam" id="PF00924"/>
    </source>
</evidence>
<feature type="transmembrane region" description="Helical" evidence="8">
    <location>
        <begin position="482"/>
        <end position="502"/>
    </location>
</feature>
<dbReference type="InterPro" id="IPR052702">
    <property type="entry name" value="MscS-like_channel"/>
</dbReference>
<dbReference type="PROSITE" id="PS01246">
    <property type="entry name" value="UPF0003"/>
    <property type="match status" value="1"/>
</dbReference>
<feature type="domain" description="Mechanosensitive ion channel MscS C-terminal" evidence="11">
    <location>
        <begin position="722"/>
        <end position="804"/>
    </location>
</feature>
<dbReference type="PANTHER" id="PTHR30347">
    <property type="entry name" value="POTASSIUM CHANNEL RELATED"/>
    <property type="match status" value="1"/>
</dbReference>
<evidence type="ECO:0000256" key="8">
    <source>
        <dbReference type="SAM" id="Phobius"/>
    </source>
</evidence>
<evidence type="ECO:0000313" key="13">
    <source>
        <dbReference type="Proteomes" id="UP000244496"/>
    </source>
</evidence>
<dbReference type="GO" id="GO:0008381">
    <property type="term" value="F:mechanosensitive monoatomic ion channel activity"/>
    <property type="evidence" value="ECO:0007669"/>
    <property type="project" value="UniProtKB-ARBA"/>
</dbReference>
<dbReference type="Pfam" id="PF12607">
    <property type="entry name" value="DUF3772"/>
    <property type="match status" value="1"/>
</dbReference>
<gene>
    <name evidence="12" type="ORF">HYN69_06590</name>
</gene>
<feature type="transmembrane region" description="Helical" evidence="8">
    <location>
        <begin position="255"/>
        <end position="273"/>
    </location>
</feature>
<dbReference type="InterPro" id="IPR006686">
    <property type="entry name" value="MscS_channel_CS"/>
</dbReference>
<evidence type="ECO:0000256" key="6">
    <source>
        <dbReference type="ARBA" id="ARBA00023136"/>
    </source>
</evidence>
<feature type="transmembrane region" description="Helical" evidence="8">
    <location>
        <begin position="452"/>
        <end position="476"/>
    </location>
</feature>
<dbReference type="SUPFAM" id="SSF50182">
    <property type="entry name" value="Sm-like ribonucleoproteins"/>
    <property type="match status" value="1"/>
</dbReference>
<dbReference type="SUPFAM" id="SSF82861">
    <property type="entry name" value="Mechanosensitive channel protein MscS (YggB), transmembrane region"/>
    <property type="match status" value="1"/>
</dbReference>
<accession>A0A2S0UKD6</accession>
<dbReference type="InterPro" id="IPR049278">
    <property type="entry name" value="MS_channel_C"/>
</dbReference>
<evidence type="ECO:0000256" key="2">
    <source>
        <dbReference type="ARBA" id="ARBA00008017"/>
    </source>
</evidence>
<dbReference type="InterPro" id="IPR022249">
    <property type="entry name" value="DUF3772"/>
</dbReference>
<evidence type="ECO:0000256" key="4">
    <source>
        <dbReference type="ARBA" id="ARBA00022692"/>
    </source>
</evidence>
<keyword evidence="13" id="KW-1185">Reference proteome</keyword>
<dbReference type="AlphaFoldDB" id="A0A2S0UKD6"/>
<dbReference type="EMBL" id="CP028918">
    <property type="protein sequence ID" value="AWB48220.1"/>
    <property type="molecule type" value="Genomic_DNA"/>
</dbReference>
<dbReference type="Gene3D" id="1.10.287.1260">
    <property type="match status" value="1"/>
</dbReference>
<dbReference type="PANTHER" id="PTHR30347:SF1">
    <property type="entry name" value="MECHANOSENSITIVE CHANNEL MSCK"/>
    <property type="match status" value="1"/>
</dbReference>
<sequence length="861" mass="91066">MAGPCAPCHPDGVRGRMTPMRALRPRLVAALVVAMVALGLALPAGAQTVSNSQTAADAQNRPSIVAQKAPSGLVVQKGAGASRSLDYTAWETAADRAETTLADASVTETALGELRGQMVDWRAAFLVSQNSNATRIATLREQIAALGPVPAEGETEAEEIAQRRVALSDQLIKLQAPGIAAEEAYRRADGLIGEIDRIRRERQADQLLQLWPAPINPANWPAALVELRDTAMAFYTESAFRWRKGEASRQLFDNLPLILVMLASGVGLLWRGRMLVARLGLAFPERQTARARRVVALAVSVGQVLAPVVGIMALAHAVRLTGLTGALGGAVLDALPFATFTLLAAHWLGAMVFPADDRAETLFTLPPERRAEGRFLTTALGAVLGLEALREVIVAQRGTEQAATAVLTFPVLVAVAVLLLRLGQLMGRSARADGADDGGYAGRVLALIARGAMLVGIVGPLLAAVGYIAAAGALLFPAAQSLGLVGLLFGLQRLVADLYGLVTKSDAADQDGLLPVLIGFCMAVASLPLFALIWGAQLADITELWQRFLEGFQLGQTRVSPTDFLLFLVIFVCGYTVTRLVQGALKGTVLPRTSLDQGGQNAVVAGLGYVGIILSALLAINFAGIDLSGLAIVAGALSVGIGFGLQNIVSNFVSGIILLIERPVSEGDWIEVGTVQGIVKSISVRSTRIQTFDRSDVIVPNTDLVAGRVTNWTRFSLSGRLVVPLTVAHGEDSRKVEKVLKEIAEAQPLVLLNPAPVVALMGFNNDGQLYEIRMILRDVNFSVNVRSEVNHQIRERFVAEGIHLRPAPAAAVPLEVILHEAAQDGGREVSRADVPAPAVAKRRRGAESTDALPDADGGATL</sequence>
<feature type="region of interest" description="Disordered" evidence="7">
    <location>
        <begin position="827"/>
        <end position="861"/>
    </location>
</feature>
<dbReference type="InterPro" id="IPR010920">
    <property type="entry name" value="LSM_dom_sf"/>
</dbReference>
<feature type="transmembrane region" description="Helical" evidence="8">
    <location>
        <begin position="564"/>
        <end position="581"/>
    </location>
</feature>
<dbReference type="Gene3D" id="2.30.30.60">
    <property type="match status" value="1"/>
</dbReference>
<evidence type="ECO:0000256" key="5">
    <source>
        <dbReference type="ARBA" id="ARBA00022989"/>
    </source>
</evidence>
<reference evidence="12 13" key="1">
    <citation type="submission" date="2018-04" db="EMBL/GenBank/DDBJ databases">
        <title>Genome sequencing of Gemmobacter.</title>
        <authorList>
            <person name="Yi H."/>
            <person name="Baek M.-G."/>
        </authorList>
    </citation>
    <scope>NUCLEOTIDE SEQUENCE [LARGE SCALE GENOMIC DNA]</scope>
    <source>
        <strain evidence="12 13">HYN0069</strain>
    </source>
</reference>
<name>A0A2S0UKD6_9RHOB</name>
<feature type="transmembrane region" description="Helical" evidence="8">
    <location>
        <begin position="402"/>
        <end position="422"/>
    </location>
</feature>
<feature type="transmembrane region" description="Helical" evidence="8">
    <location>
        <begin position="335"/>
        <end position="355"/>
    </location>
</feature>
<evidence type="ECO:0000259" key="10">
    <source>
        <dbReference type="Pfam" id="PF12607"/>
    </source>
</evidence>
<dbReference type="Gene3D" id="3.30.70.100">
    <property type="match status" value="1"/>
</dbReference>
<feature type="transmembrane region" description="Helical" evidence="8">
    <location>
        <begin position="602"/>
        <end position="625"/>
    </location>
</feature>
<dbReference type="InterPro" id="IPR023408">
    <property type="entry name" value="MscS_beta-dom_sf"/>
</dbReference>
<feature type="transmembrane region" description="Helical" evidence="8">
    <location>
        <begin position="294"/>
        <end position="315"/>
    </location>
</feature>
<organism evidence="12 13">
    <name type="scientific">Paragemmobacter aquarius</name>
    <dbReference type="NCBI Taxonomy" id="2169400"/>
    <lineage>
        <taxon>Bacteria</taxon>
        <taxon>Pseudomonadati</taxon>
        <taxon>Pseudomonadota</taxon>
        <taxon>Alphaproteobacteria</taxon>
        <taxon>Rhodobacterales</taxon>
        <taxon>Paracoccaceae</taxon>
        <taxon>Paragemmobacter</taxon>
    </lineage>
</organism>
<proteinExistence type="inferred from homology"/>
<dbReference type="Pfam" id="PF00924">
    <property type="entry name" value="MS_channel_2nd"/>
    <property type="match status" value="1"/>
</dbReference>
<comment type="subcellular location">
    <subcellularLocation>
        <location evidence="1">Cell membrane</location>
        <topology evidence="1">Multi-pass membrane protein</topology>
    </subcellularLocation>
</comment>
<dbReference type="Proteomes" id="UP000244496">
    <property type="component" value="Chromosome"/>
</dbReference>
<keyword evidence="4 8" id="KW-0812">Transmembrane</keyword>